<protein>
    <submittedName>
        <fullName evidence="2">Uncharacterized protein</fullName>
    </submittedName>
</protein>
<reference evidence="2 3" key="1">
    <citation type="submission" date="2019-10" db="EMBL/GenBank/DDBJ databases">
        <authorList>
            <person name="Palmer J.M."/>
        </authorList>
    </citation>
    <scope>NUCLEOTIDE SEQUENCE [LARGE SCALE GENOMIC DNA]</scope>
    <source>
        <strain evidence="2 3">TWF718</strain>
    </source>
</reference>
<evidence type="ECO:0000313" key="2">
    <source>
        <dbReference type="EMBL" id="KAK6342353.1"/>
    </source>
</evidence>
<dbReference type="InterPro" id="IPR009003">
    <property type="entry name" value="Peptidase_S1_PA"/>
</dbReference>
<feature type="compositionally biased region" description="Basic and acidic residues" evidence="1">
    <location>
        <begin position="265"/>
        <end position="284"/>
    </location>
</feature>
<dbReference type="Proteomes" id="UP001313282">
    <property type="component" value="Unassembled WGS sequence"/>
</dbReference>
<feature type="region of interest" description="Disordered" evidence="1">
    <location>
        <begin position="265"/>
        <end position="285"/>
    </location>
</feature>
<dbReference type="InterPro" id="IPR043504">
    <property type="entry name" value="Peptidase_S1_PA_chymotrypsin"/>
</dbReference>
<name>A0AAN8NT14_9PEZI</name>
<accession>A0AAN8NT14</accession>
<comment type="caution">
    <text evidence="2">The sequence shown here is derived from an EMBL/GenBank/DDBJ whole genome shotgun (WGS) entry which is preliminary data.</text>
</comment>
<dbReference type="SUPFAM" id="SSF50494">
    <property type="entry name" value="Trypsin-like serine proteases"/>
    <property type="match status" value="1"/>
</dbReference>
<proteinExistence type="predicted"/>
<evidence type="ECO:0000256" key="1">
    <source>
        <dbReference type="SAM" id="MobiDB-lite"/>
    </source>
</evidence>
<evidence type="ECO:0000313" key="3">
    <source>
        <dbReference type="Proteomes" id="UP001313282"/>
    </source>
</evidence>
<sequence>MDTTSKPLSSGVRGRGLEAKHMHIFHGRNRISKVPRYSKSAISVRKIRQVPAEWLAESNTRPILPNIQPSELRKVIRKGSFKAVDERIDDEQNRTPQFYSREASRVVLDRGRYRSKPEPEPEPLWAPIKSTSRAAIVWNECLHSAMEYLSQKNILWTALHLGLLDGKTAVAVLYEGDEVWDRDLVERELRDLYFPEEVFTEILFYKAHVKKGAILGAVDYSQSTICGASIGVRGVSWSSGTVGGYFQSPTGEVYGITCHHVLLPTKERPGSENSESKSPAEKGHPGYLDEVGIHHSAFDPKNGEIEVVQPPCGDHIDTVRAFSTEIRKAEEKLEGLKNKYEGLGVPIPDRLVGSWNHRIADSSRSLAVFKSYNRSFGTLVASSGYKVDPESRNSLDWAVFKILDERSVVNTIPEADNEKRRGAWSSLSEARTEFQGIADPVEDENVVKIGRKTGITFGTVSGVKDGVHLKENRGKTVEWCVVGKNGADFSAAGDSGSLVFNEKFQVVGILTAGCDSVGRITYITPIKLVLQDILAMTGLDLAFWDES</sequence>
<gene>
    <name evidence="2" type="ORF">TWF718_007753</name>
</gene>
<organism evidence="2 3">
    <name type="scientific">Orbilia javanica</name>
    <dbReference type="NCBI Taxonomy" id="47235"/>
    <lineage>
        <taxon>Eukaryota</taxon>
        <taxon>Fungi</taxon>
        <taxon>Dikarya</taxon>
        <taxon>Ascomycota</taxon>
        <taxon>Pezizomycotina</taxon>
        <taxon>Orbiliomycetes</taxon>
        <taxon>Orbiliales</taxon>
        <taxon>Orbiliaceae</taxon>
        <taxon>Orbilia</taxon>
    </lineage>
</organism>
<dbReference type="Gene3D" id="2.40.10.10">
    <property type="entry name" value="Trypsin-like serine proteases"/>
    <property type="match status" value="1"/>
</dbReference>
<dbReference type="EMBL" id="JAVHNR010000005">
    <property type="protein sequence ID" value="KAK6342353.1"/>
    <property type="molecule type" value="Genomic_DNA"/>
</dbReference>
<keyword evidence="3" id="KW-1185">Reference proteome</keyword>
<dbReference type="AlphaFoldDB" id="A0AAN8NT14"/>